<accession>A0ABW3D2B3</accession>
<dbReference type="RefSeq" id="WP_386410018.1">
    <property type="nucleotide sequence ID" value="NZ_JBHTJH010000017.1"/>
</dbReference>
<evidence type="ECO:0000256" key="3">
    <source>
        <dbReference type="ARBA" id="ARBA00022475"/>
    </source>
</evidence>
<dbReference type="InterPro" id="IPR001460">
    <property type="entry name" value="PCN-bd_Tpept"/>
</dbReference>
<evidence type="ECO:0000256" key="12">
    <source>
        <dbReference type="ARBA" id="ARBA00023136"/>
    </source>
</evidence>
<evidence type="ECO:0000256" key="2">
    <source>
        <dbReference type="ARBA" id="ARBA00004236"/>
    </source>
</evidence>
<feature type="domain" description="Penicillin-binding protein dimerisation" evidence="15">
    <location>
        <begin position="46"/>
        <end position="209"/>
    </location>
</feature>
<evidence type="ECO:0000256" key="9">
    <source>
        <dbReference type="ARBA" id="ARBA00022960"/>
    </source>
</evidence>
<organism evidence="16 17">
    <name type="scientific">Sungkyunkwania multivorans</name>
    <dbReference type="NCBI Taxonomy" id="1173618"/>
    <lineage>
        <taxon>Bacteria</taxon>
        <taxon>Pseudomonadati</taxon>
        <taxon>Bacteroidota</taxon>
        <taxon>Flavobacteriia</taxon>
        <taxon>Flavobacteriales</taxon>
        <taxon>Flavobacteriaceae</taxon>
        <taxon>Sungkyunkwania</taxon>
    </lineage>
</organism>
<protein>
    <submittedName>
        <fullName evidence="16">Penicillin-binding protein 2</fullName>
        <ecNumber evidence="16">3.4.16.4</ecNumber>
    </submittedName>
</protein>
<keyword evidence="13" id="KW-0961">Cell wall biogenesis/degradation</keyword>
<dbReference type="SUPFAM" id="SSF56519">
    <property type="entry name" value="Penicillin binding protein dimerisation domain"/>
    <property type="match status" value="1"/>
</dbReference>
<keyword evidence="4" id="KW-0997">Cell inner membrane</keyword>
<evidence type="ECO:0000256" key="1">
    <source>
        <dbReference type="ARBA" id="ARBA00004167"/>
    </source>
</evidence>
<name>A0ABW3D2B3_9FLAO</name>
<proteinExistence type="predicted"/>
<dbReference type="InterPro" id="IPR005311">
    <property type="entry name" value="PBP_dimer"/>
</dbReference>
<dbReference type="PANTHER" id="PTHR30627">
    <property type="entry name" value="PEPTIDOGLYCAN D,D-TRANSPEPTIDASE"/>
    <property type="match status" value="1"/>
</dbReference>
<dbReference type="Gene3D" id="3.40.710.10">
    <property type="entry name" value="DD-peptidase/beta-lactamase superfamily"/>
    <property type="match status" value="1"/>
</dbReference>
<evidence type="ECO:0000256" key="4">
    <source>
        <dbReference type="ARBA" id="ARBA00022519"/>
    </source>
</evidence>
<comment type="subcellular location">
    <subcellularLocation>
        <location evidence="2">Cell membrane</location>
    </subcellularLocation>
    <subcellularLocation>
        <location evidence="1">Membrane</location>
        <topology evidence="1">Single-pass membrane protein</topology>
    </subcellularLocation>
</comment>
<keyword evidence="3" id="KW-1003">Cell membrane</keyword>
<evidence type="ECO:0000256" key="10">
    <source>
        <dbReference type="ARBA" id="ARBA00022984"/>
    </source>
</evidence>
<dbReference type="Gene3D" id="3.30.1390.30">
    <property type="entry name" value="Penicillin-binding protein 2a, domain 3"/>
    <property type="match status" value="1"/>
</dbReference>
<keyword evidence="9" id="KW-0133">Cell shape</keyword>
<evidence type="ECO:0000259" key="15">
    <source>
        <dbReference type="Pfam" id="PF03717"/>
    </source>
</evidence>
<dbReference type="GO" id="GO:0009002">
    <property type="term" value="F:serine-type D-Ala-D-Ala carboxypeptidase activity"/>
    <property type="evidence" value="ECO:0007669"/>
    <property type="project" value="UniProtKB-EC"/>
</dbReference>
<sequence>MRKLLLYVTVLLIGLIYIGRLSYLQLFDTSARQLSDNNAIKKLYDYPKRGYIYDRNGKLLVANQPAYDIMVIPREVKPLDTTEFCRLLKINKKDFIKRYKKARTYSPWIPSVFLAQLSKEDYASLQEKMRKFDGFYIQKRQLRDYQTEVASNVLGYISEVNEGDLKKYTYYQQGELIGRQGVEKAYEDILRGKKGVKRLQKDKHNRIIGPYKEGRFDTLPVSGKDIRITLDIELQEYGEMLMKNKRGGIVAIEPSTGEILSLVTAPSYDPAILVGRVRSKNFTKLYNDSINIPLFDRGLKAQYAPGSPFKTINALIALEEGVIGTNDKITCFHGHYFAKGQWMGCHCPSGTRNNMNRAVYESCNTYFANVYRRIIDKDEDHKKGLENWKRHVNSFGLGKFLGNDLPVGSKGHVPGEAFYNKWYGERGWRAVTTVSNAIGQGEVLATPIQLANMTAAIANRGYYYTPHVIKDVEGQTIDPKFTTKNVTTISPENFTPVIQGMHDVVEKGTAKIARIPGIEVCGKTGTAENFTTINGEKTQLTDHSIFVAFAPKENPKIAIAVFIENGYWGSRWAAPIASLMIEKHLTGEVSRGWLEERMLLGSLQEEYAKPLSGEPFEINE</sequence>
<dbReference type="Pfam" id="PF03717">
    <property type="entry name" value="PBP_dimer"/>
    <property type="match status" value="1"/>
</dbReference>
<dbReference type="EMBL" id="JBHTJH010000017">
    <property type="protein sequence ID" value="MFD0863724.1"/>
    <property type="molecule type" value="Genomic_DNA"/>
</dbReference>
<dbReference type="InterPro" id="IPR036138">
    <property type="entry name" value="PBP_dimer_sf"/>
</dbReference>
<dbReference type="NCBIfam" id="TIGR03423">
    <property type="entry name" value="pbp2_mrdA"/>
    <property type="match status" value="1"/>
</dbReference>
<keyword evidence="10" id="KW-0573">Peptidoglycan synthesis</keyword>
<evidence type="ECO:0000256" key="7">
    <source>
        <dbReference type="ARBA" id="ARBA00022692"/>
    </source>
</evidence>
<evidence type="ECO:0000256" key="11">
    <source>
        <dbReference type="ARBA" id="ARBA00022989"/>
    </source>
</evidence>
<keyword evidence="5 16" id="KW-0121">Carboxypeptidase</keyword>
<dbReference type="EC" id="3.4.16.4" evidence="16"/>
<keyword evidence="17" id="KW-1185">Reference proteome</keyword>
<dbReference type="Pfam" id="PF00905">
    <property type="entry name" value="Transpeptidase"/>
    <property type="match status" value="1"/>
</dbReference>
<dbReference type="InterPro" id="IPR050515">
    <property type="entry name" value="Beta-lactam/transpept"/>
</dbReference>
<keyword evidence="6" id="KW-0645">Protease</keyword>
<reference evidence="17" key="1">
    <citation type="journal article" date="2019" name="Int. J. Syst. Evol. Microbiol.">
        <title>The Global Catalogue of Microorganisms (GCM) 10K type strain sequencing project: providing services to taxonomists for standard genome sequencing and annotation.</title>
        <authorList>
            <consortium name="The Broad Institute Genomics Platform"/>
            <consortium name="The Broad Institute Genome Sequencing Center for Infectious Disease"/>
            <person name="Wu L."/>
            <person name="Ma J."/>
        </authorList>
    </citation>
    <scope>NUCLEOTIDE SEQUENCE [LARGE SCALE GENOMIC DNA]</scope>
    <source>
        <strain evidence="17">CCUG 62952</strain>
    </source>
</reference>
<gene>
    <name evidence="16" type="primary">mrdA</name>
    <name evidence="16" type="ORF">ACFQ1M_16030</name>
</gene>
<dbReference type="SUPFAM" id="SSF56601">
    <property type="entry name" value="beta-lactamase/transpeptidase-like"/>
    <property type="match status" value="1"/>
</dbReference>
<keyword evidence="7" id="KW-0812">Transmembrane</keyword>
<keyword evidence="12" id="KW-0472">Membrane</keyword>
<dbReference type="InterPro" id="IPR017790">
    <property type="entry name" value="Penicillin-binding_protein_2"/>
</dbReference>
<evidence type="ECO:0000313" key="16">
    <source>
        <dbReference type="EMBL" id="MFD0863724.1"/>
    </source>
</evidence>
<evidence type="ECO:0000259" key="14">
    <source>
        <dbReference type="Pfam" id="PF00905"/>
    </source>
</evidence>
<evidence type="ECO:0000313" key="17">
    <source>
        <dbReference type="Proteomes" id="UP001596978"/>
    </source>
</evidence>
<evidence type="ECO:0000256" key="6">
    <source>
        <dbReference type="ARBA" id="ARBA00022670"/>
    </source>
</evidence>
<evidence type="ECO:0000256" key="5">
    <source>
        <dbReference type="ARBA" id="ARBA00022645"/>
    </source>
</evidence>
<evidence type="ECO:0000256" key="8">
    <source>
        <dbReference type="ARBA" id="ARBA00022801"/>
    </source>
</evidence>
<dbReference type="PANTHER" id="PTHR30627:SF2">
    <property type="entry name" value="PEPTIDOGLYCAN D,D-TRANSPEPTIDASE MRDA"/>
    <property type="match status" value="1"/>
</dbReference>
<dbReference type="InterPro" id="IPR012338">
    <property type="entry name" value="Beta-lactam/transpept-like"/>
</dbReference>
<comment type="caution">
    <text evidence="16">The sequence shown here is derived from an EMBL/GenBank/DDBJ whole genome shotgun (WGS) entry which is preliminary data.</text>
</comment>
<keyword evidence="11" id="KW-1133">Transmembrane helix</keyword>
<dbReference type="Proteomes" id="UP001596978">
    <property type="component" value="Unassembled WGS sequence"/>
</dbReference>
<dbReference type="Gene3D" id="3.90.1310.10">
    <property type="entry name" value="Penicillin-binding protein 2a (Domain 2)"/>
    <property type="match status" value="1"/>
</dbReference>
<feature type="domain" description="Penicillin-binding protein transpeptidase" evidence="14">
    <location>
        <begin position="247"/>
        <end position="578"/>
    </location>
</feature>
<keyword evidence="8 16" id="KW-0378">Hydrolase</keyword>
<evidence type="ECO:0000256" key="13">
    <source>
        <dbReference type="ARBA" id="ARBA00023316"/>
    </source>
</evidence>